<dbReference type="PRINTS" id="PR00455">
    <property type="entry name" value="HTHTETR"/>
</dbReference>
<dbReference type="OrthoDB" id="9795242at2"/>
<keyword evidence="3" id="KW-0804">Transcription</keyword>
<dbReference type="RefSeq" id="WP_120709752.1">
    <property type="nucleotide sequence ID" value="NZ_RBCJ01000001.1"/>
</dbReference>
<dbReference type="AlphaFoldDB" id="A0A3B0C9R7"/>
<organism evidence="6 7">
    <name type="scientific">Ulvibacterium marinum</name>
    <dbReference type="NCBI Taxonomy" id="2419782"/>
    <lineage>
        <taxon>Bacteria</taxon>
        <taxon>Pseudomonadati</taxon>
        <taxon>Bacteroidota</taxon>
        <taxon>Flavobacteriia</taxon>
        <taxon>Flavobacteriales</taxon>
        <taxon>Flavobacteriaceae</taxon>
        <taxon>Ulvibacterium</taxon>
    </lineage>
</organism>
<dbReference type="Gene3D" id="1.10.357.10">
    <property type="entry name" value="Tetracycline Repressor, domain 2"/>
    <property type="match status" value="1"/>
</dbReference>
<dbReference type="Pfam" id="PF00440">
    <property type="entry name" value="TetR_N"/>
    <property type="match status" value="1"/>
</dbReference>
<accession>A0A3B0C9R7</accession>
<keyword evidence="1" id="KW-0805">Transcription regulation</keyword>
<protein>
    <submittedName>
        <fullName evidence="6">TetR/AcrR family transcriptional regulator</fullName>
    </submittedName>
</protein>
<dbReference type="PANTHER" id="PTHR47506:SF1">
    <property type="entry name" value="HTH-TYPE TRANSCRIPTIONAL REGULATOR YJDC"/>
    <property type="match status" value="1"/>
</dbReference>
<evidence type="ECO:0000259" key="5">
    <source>
        <dbReference type="PROSITE" id="PS50977"/>
    </source>
</evidence>
<dbReference type="Gene3D" id="1.10.10.60">
    <property type="entry name" value="Homeodomain-like"/>
    <property type="match status" value="1"/>
</dbReference>
<dbReference type="Proteomes" id="UP000276603">
    <property type="component" value="Unassembled WGS sequence"/>
</dbReference>
<evidence type="ECO:0000256" key="1">
    <source>
        <dbReference type="ARBA" id="ARBA00023015"/>
    </source>
</evidence>
<dbReference type="InterPro" id="IPR011075">
    <property type="entry name" value="TetR_C"/>
</dbReference>
<dbReference type="EMBL" id="RBCJ01000001">
    <property type="protein sequence ID" value="RKN82562.1"/>
    <property type="molecule type" value="Genomic_DNA"/>
</dbReference>
<dbReference type="SUPFAM" id="SSF48498">
    <property type="entry name" value="Tetracyclin repressor-like, C-terminal domain"/>
    <property type="match status" value="1"/>
</dbReference>
<feature type="DNA-binding region" description="H-T-H motif" evidence="4">
    <location>
        <begin position="29"/>
        <end position="48"/>
    </location>
</feature>
<dbReference type="PANTHER" id="PTHR47506">
    <property type="entry name" value="TRANSCRIPTIONAL REGULATORY PROTEIN"/>
    <property type="match status" value="1"/>
</dbReference>
<dbReference type="InterPro" id="IPR009057">
    <property type="entry name" value="Homeodomain-like_sf"/>
</dbReference>
<evidence type="ECO:0000313" key="7">
    <source>
        <dbReference type="Proteomes" id="UP000276603"/>
    </source>
</evidence>
<evidence type="ECO:0000256" key="2">
    <source>
        <dbReference type="ARBA" id="ARBA00023125"/>
    </source>
</evidence>
<keyword evidence="7" id="KW-1185">Reference proteome</keyword>
<dbReference type="InterPro" id="IPR001647">
    <property type="entry name" value="HTH_TetR"/>
</dbReference>
<comment type="caution">
    <text evidence="6">The sequence shown here is derived from an EMBL/GenBank/DDBJ whole genome shotgun (WGS) entry which is preliminary data.</text>
</comment>
<evidence type="ECO:0000256" key="4">
    <source>
        <dbReference type="PROSITE-ProRule" id="PRU00335"/>
    </source>
</evidence>
<dbReference type="Pfam" id="PF16925">
    <property type="entry name" value="TetR_C_13"/>
    <property type="match status" value="1"/>
</dbReference>
<gene>
    <name evidence="6" type="ORF">D7Z94_01570</name>
</gene>
<keyword evidence="2 4" id="KW-0238">DNA-binding</keyword>
<evidence type="ECO:0000313" key="6">
    <source>
        <dbReference type="EMBL" id="RKN82562.1"/>
    </source>
</evidence>
<dbReference type="InterPro" id="IPR036271">
    <property type="entry name" value="Tet_transcr_reg_TetR-rel_C_sf"/>
</dbReference>
<proteinExistence type="predicted"/>
<dbReference type="PROSITE" id="PS50977">
    <property type="entry name" value="HTH_TETR_2"/>
    <property type="match status" value="1"/>
</dbReference>
<evidence type="ECO:0000256" key="3">
    <source>
        <dbReference type="ARBA" id="ARBA00023163"/>
    </source>
</evidence>
<feature type="domain" description="HTH tetR-type" evidence="5">
    <location>
        <begin position="6"/>
        <end position="66"/>
    </location>
</feature>
<dbReference type="GO" id="GO:0003677">
    <property type="term" value="F:DNA binding"/>
    <property type="evidence" value="ECO:0007669"/>
    <property type="project" value="UniProtKB-UniRule"/>
</dbReference>
<dbReference type="SUPFAM" id="SSF46689">
    <property type="entry name" value="Homeodomain-like"/>
    <property type="match status" value="1"/>
</dbReference>
<name>A0A3B0C9R7_9FLAO</name>
<reference evidence="6 7" key="1">
    <citation type="submission" date="2018-10" db="EMBL/GenBank/DDBJ databases">
        <title>Ulvibacterium marinum gen. nov., sp. nov., a novel marine bacterium of the family Flavobacteriaceae, isolated from a culture of the green alga Ulva prolifera.</title>
        <authorList>
            <person name="Zhang Z."/>
        </authorList>
    </citation>
    <scope>NUCLEOTIDE SEQUENCE [LARGE SCALE GENOMIC DNA]</scope>
    <source>
        <strain evidence="6 7">CCMM003</strain>
    </source>
</reference>
<sequence>MPRITEFDKEKVLKSAMHVFWEKGYNGTSMQDLVDATSLNRSSIYNSFGSKLELYQTTLSYYQKESGGMFRKALVEAGNPLEAIRLIFEGFLPEILGDKKDKGCFVMNCKSEMGNQDRDLKKWLLDTQEYTLSTFQDLIRDGQEQGVINKKQDCRSYAYFVFNAFQGFRMTGILIKDKNVLQQIIDNTLRVLA</sequence>